<dbReference type="InterPro" id="IPR053934">
    <property type="entry name" value="HTTM_dom"/>
</dbReference>
<feature type="domain" description="HTTM" evidence="2">
    <location>
        <begin position="143"/>
        <end position="232"/>
    </location>
</feature>
<name>A0A0K1Q2Y8_9BACT</name>
<dbReference type="Proteomes" id="UP000064967">
    <property type="component" value="Chromosome"/>
</dbReference>
<feature type="transmembrane region" description="Helical" evidence="1">
    <location>
        <begin position="104"/>
        <end position="123"/>
    </location>
</feature>
<sequence>MTASREHLLGAARLALGTVLVIRTTALSNLLPIPLAHVNGPLYGWPTDTWPMAWADCVVPDGVERAAAIVRTVAAGCFLVGVRARLAGTIAGALGLLAMSQDPLGFIFTLYTLFLGTIVLANTDATSMLALRPDPPLDARSSLALVRIVVASIYVWAAIAKMHAEWLDGRVLLFLAEDRLLLSRPARLLVEHPWLRIGVAWSAVSAELGIGLGLLFGRTRLWAVGAALVMHGVFEVAARPDVMGLVMASLLVACAATPRVAR</sequence>
<keyword evidence="1" id="KW-0812">Transmembrane</keyword>
<proteinExistence type="predicted"/>
<organism evidence="3 4">
    <name type="scientific">Labilithrix luteola</name>
    <dbReference type="NCBI Taxonomy" id="1391654"/>
    <lineage>
        <taxon>Bacteria</taxon>
        <taxon>Pseudomonadati</taxon>
        <taxon>Myxococcota</taxon>
        <taxon>Polyangia</taxon>
        <taxon>Polyangiales</taxon>
        <taxon>Labilitrichaceae</taxon>
        <taxon>Labilithrix</taxon>
    </lineage>
</organism>
<reference evidence="3 4" key="1">
    <citation type="submission" date="2015-08" db="EMBL/GenBank/DDBJ databases">
        <authorList>
            <person name="Babu N.S."/>
            <person name="Beckwith C.J."/>
            <person name="Beseler K.G."/>
            <person name="Brison A."/>
            <person name="Carone J.V."/>
            <person name="Caskin T.P."/>
            <person name="Diamond M."/>
            <person name="Durham M.E."/>
            <person name="Foxe J.M."/>
            <person name="Go M."/>
            <person name="Henderson B.A."/>
            <person name="Jones I.B."/>
            <person name="McGettigan J.A."/>
            <person name="Micheletti S.J."/>
            <person name="Nasrallah M.E."/>
            <person name="Ortiz D."/>
            <person name="Piller C.R."/>
            <person name="Privatt S.R."/>
            <person name="Schneider S.L."/>
            <person name="Sharp S."/>
            <person name="Smith T.C."/>
            <person name="Stanton J.D."/>
            <person name="Ullery H.E."/>
            <person name="Wilson R.J."/>
            <person name="Serrano M.G."/>
            <person name="Buck G."/>
            <person name="Lee V."/>
            <person name="Wang Y."/>
            <person name="Carvalho R."/>
            <person name="Voegtly L."/>
            <person name="Shi R."/>
            <person name="Duckworth R."/>
            <person name="Johnson A."/>
            <person name="Loviza R."/>
            <person name="Walstead R."/>
            <person name="Shah Z."/>
            <person name="Kiflezghi M."/>
            <person name="Wade K."/>
            <person name="Ball S.L."/>
            <person name="Bradley K.W."/>
            <person name="Asai D.J."/>
            <person name="Bowman C.A."/>
            <person name="Russell D.A."/>
            <person name="Pope W.H."/>
            <person name="Jacobs-Sera D."/>
            <person name="Hendrix R.W."/>
            <person name="Hatfull G.F."/>
        </authorList>
    </citation>
    <scope>NUCLEOTIDE SEQUENCE [LARGE SCALE GENOMIC DNA]</scope>
    <source>
        <strain evidence="3 4">DSM 27648</strain>
    </source>
</reference>
<evidence type="ECO:0000313" key="4">
    <source>
        <dbReference type="Proteomes" id="UP000064967"/>
    </source>
</evidence>
<feature type="transmembrane region" description="Helical" evidence="1">
    <location>
        <begin position="144"/>
        <end position="164"/>
    </location>
</feature>
<dbReference type="AlphaFoldDB" id="A0A0K1Q2Y8"/>
<dbReference type="KEGG" id="llu:AKJ09_06680"/>
<accession>A0A0K1Q2Y8</accession>
<keyword evidence="1" id="KW-1133">Transmembrane helix</keyword>
<evidence type="ECO:0000259" key="2">
    <source>
        <dbReference type="Pfam" id="PF05090"/>
    </source>
</evidence>
<keyword evidence="1" id="KW-0472">Membrane</keyword>
<protein>
    <recommendedName>
        <fullName evidence="2">HTTM domain-containing protein</fullName>
    </recommendedName>
</protein>
<dbReference type="Pfam" id="PF05090">
    <property type="entry name" value="HTTM"/>
    <property type="match status" value="1"/>
</dbReference>
<gene>
    <name evidence="3" type="ORF">AKJ09_06680</name>
</gene>
<dbReference type="STRING" id="1391654.AKJ09_06680"/>
<feature type="transmembrane region" description="Helical" evidence="1">
    <location>
        <begin position="221"/>
        <end position="238"/>
    </location>
</feature>
<feature type="transmembrane region" description="Helical" evidence="1">
    <location>
        <begin position="244"/>
        <end position="261"/>
    </location>
</feature>
<dbReference type="RefSeq" id="WP_169928000.1">
    <property type="nucleotide sequence ID" value="NZ_CP012333.1"/>
</dbReference>
<dbReference type="EMBL" id="CP012333">
    <property type="protein sequence ID" value="AKV00017.1"/>
    <property type="molecule type" value="Genomic_DNA"/>
</dbReference>
<evidence type="ECO:0000256" key="1">
    <source>
        <dbReference type="SAM" id="Phobius"/>
    </source>
</evidence>
<keyword evidence="4" id="KW-1185">Reference proteome</keyword>
<feature type="transmembrane region" description="Helical" evidence="1">
    <location>
        <begin position="194"/>
        <end position="216"/>
    </location>
</feature>
<evidence type="ECO:0000313" key="3">
    <source>
        <dbReference type="EMBL" id="AKV00017.1"/>
    </source>
</evidence>